<name>A0ABN1A0Z6_9ACTN</name>
<protein>
    <recommendedName>
        <fullName evidence="4">Amidase</fullName>
    </recommendedName>
</protein>
<dbReference type="Proteomes" id="UP001500909">
    <property type="component" value="Unassembled WGS sequence"/>
</dbReference>
<feature type="compositionally biased region" description="Pro residues" evidence="1">
    <location>
        <begin position="1"/>
        <end position="13"/>
    </location>
</feature>
<reference evidence="2 3" key="1">
    <citation type="journal article" date="2019" name="Int. J. Syst. Evol. Microbiol.">
        <title>The Global Catalogue of Microorganisms (GCM) 10K type strain sequencing project: providing services to taxonomists for standard genome sequencing and annotation.</title>
        <authorList>
            <consortium name="The Broad Institute Genomics Platform"/>
            <consortium name="The Broad Institute Genome Sequencing Center for Infectious Disease"/>
            <person name="Wu L."/>
            <person name="Ma J."/>
        </authorList>
    </citation>
    <scope>NUCLEOTIDE SEQUENCE [LARGE SCALE GENOMIC DNA]</scope>
    <source>
        <strain evidence="2 3">JCM 4805</strain>
    </source>
</reference>
<organism evidence="2 3">
    <name type="scientific">Streptomyces olivaceiscleroticus</name>
    <dbReference type="NCBI Taxonomy" id="68245"/>
    <lineage>
        <taxon>Bacteria</taxon>
        <taxon>Bacillati</taxon>
        <taxon>Actinomycetota</taxon>
        <taxon>Actinomycetes</taxon>
        <taxon>Kitasatosporales</taxon>
        <taxon>Streptomycetaceae</taxon>
        <taxon>Streptomyces</taxon>
    </lineage>
</organism>
<evidence type="ECO:0000256" key="1">
    <source>
        <dbReference type="SAM" id="MobiDB-lite"/>
    </source>
</evidence>
<sequence>MPLPPLPPLPPHSPRTAAEAAERAGIPLRDDRHAAVAATADHILTVVSRLRELDLADVPPAPVYRPDGR</sequence>
<keyword evidence="3" id="KW-1185">Reference proteome</keyword>
<dbReference type="EMBL" id="BAAABY010000023">
    <property type="protein sequence ID" value="GAA0464860.1"/>
    <property type="molecule type" value="Genomic_DNA"/>
</dbReference>
<evidence type="ECO:0000313" key="2">
    <source>
        <dbReference type="EMBL" id="GAA0464860.1"/>
    </source>
</evidence>
<feature type="region of interest" description="Disordered" evidence="1">
    <location>
        <begin position="1"/>
        <end position="22"/>
    </location>
</feature>
<accession>A0ABN1A0Z6</accession>
<dbReference type="RefSeq" id="WP_052862840.1">
    <property type="nucleotide sequence ID" value="NZ_BAAABY010000023.1"/>
</dbReference>
<evidence type="ECO:0000313" key="3">
    <source>
        <dbReference type="Proteomes" id="UP001500909"/>
    </source>
</evidence>
<evidence type="ECO:0008006" key="4">
    <source>
        <dbReference type="Google" id="ProtNLM"/>
    </source>
</evidence>
<gene>
    <name evidence="2" type="ORF">GCM10010361_31040</name>
</gene>
<comment type="caution">
    <text evidence="2">The sequence shown here is derived from an EMBL/GenBank/DDBJ whole genome shotgun (WGS) entry which is preliminary data.</text>
</comment>
<proteinExistence type="predicted"/>